<dbReference type="EMBL" id="CP037423">
    <property type="protein sequence ID" value="QDV42134.1"/>
    <property type="molecule type" value="Genomic_DNA"/>
</dbReference>
<keyword evidence="6 10" id="KW-1133">Transmembrane helix</keyword>
<protein>
    <submittedName>
        <fullName evidence="12">Manganese transport system membrane protein MntB</fullName>
    </submittedName>
</protein>
<evidence type="ECO:0000256" key="7">
    <source>
        <dbReference type="ARBA" id="ARBA00023136"/>
    </source>
</evidence>
<feature type="domain" description="Iron dependent repressor metal binding and dimerisation" evidence="11">
    <location>
        <begin position="380"/>
        <end position="449"/>
    </location>
</feature>
<reference evidence="12 13" key="1">
    <citation type="submission" date="2019-03" db="EMBL/GenBank/DDBJ databases">
        <title>Deep-cultivation of Planctomycetes and their phenomic and genomic characterization uncovers novel biology.</title>
        <authorList>
            <person name="Wiegand S."/>
            <person name="Jogler M."/>
            <person name="Boedeker C."/>
            <person name="Pinto D."/>
            <person name="Vollmers J."/>
            <person name="Rivas-Marin E."/>
            <person name="Kohn T."/>
            <person name="Peeters S.H."/>
            <person name="Heuer A."/>
            <person name="Rast P."/>
            <person name="Oberbeckmann S."/>
            <person name="Bunk B."/>
            <person name="Jeske O."/>
            <person name="Meyerdierks A."/>
            <person name="Storesund J.E."/>
            <person name="Kallscheuer N."/>
            <person name="Luecker S."/>
            <person name="Lage O.M."/>
            <person name="Pohl T."/>
            <person name="Merkel B.J."/>
            <person name="Hornburger P."/>
            <person name="Mueller R.-W."/>
            <person name="Bruemmer F."/>
            <person name="Labrenz M."/>
            <person name="Spormann A.M."/>
            <person name="Op den Camp H."/>
            <person name="Overmann J."/>
            <person name="Amann R."/>
            <person name="Jetten M.S.M."/>
            <person name="Mascher T."/>
            <person name="Medema M.H."/>
            <person name="Devos D.P."/>
            <person name="Kaster A.-K."/>
            <person name="Ovreas L."/>
            <person name="Rohde M."/>
            <person name="Galperin M.Y."/>
            <person name="Jogler C."/>
        </authorList>
    </citation>
    <scope>NUCLEOTIDE SEQUENCE [LARGE SCALE GENOMIC DNA]</scope>
    <source>
        <strain evidence="12 13">Enr13</strain>
    </source>
</reference>
<keyword evidence="5 8" id="KW-0812">Transmembrane</keyword>
<keyword evidence="3 8" id="KW-0813">Transport</keyword>
<dbReference type="GO" id="GO:0046914">
    <property type="term" value="F:transition metal ion binding"/>
    <property type="evidence" value="ECO:0007669"/>
    <property type="project" value="InterPro"/>
</dbReference>
<proteinExistence type="inferred from homology"/>
<evidence type="ECO:0000256" key="4">
    <source>
        <dbReference type="ARBA" id="ARBA00022475"/>
    </source>
</evidence>
<evidence type="ECO:0000256" key="5">
    <source>
        <dbReference type="ARBA" id="ARBA00022692"/>
    </source>
</evidence>
<keyword evidence="7 10" id="KW-0472">Membrane</keyword>
<dbReference type="InterPro" id="IPR036388">
    <property type="entry name" value="WH-like_DNA-bd_sf"/>
</dbReference>
<dbReference type="Proteomes" id="UP000319004">
    <property type="component" value="Chromosome"/>
</dbReference>
<dbReference type="GO" id="GO:0003700">
    <property type="term" value="F:DNA-binding transcription factor activity"/>
    <property type="evidence" value="ECO:0007669"/>
    <property type="project" value="InterPro"/>
</dbReference>
<dbReference type="GO" id="GO:0010043">
    <property type="term" value="P:response to zinc ion"/>
    <property type="evidence" value="ECO:0007669"/>
    <property type="project" value="TreeGrafter"/>
</dbReference>
<dbReference type="SMART" id="SM00529">
    <property type="entry name" value="HTH_DTXR"/>
    <property type="match status" value="1"/>
</dbReference>
<feature type="transmembrane region" description="Helical" evidence="10">
    <location>
        <begin position="79"/>
        <end position="99"/>
    </location>
</feature>
<dbReference type="InterPro" id="IPR001367">
    <property type="entry name" value="Fe_dep_repressor"/>
</dbReference>
<feature type="region of interest" description="Disordered" evidence="9">
    <location>
        <begin position="423"/>
        <end position="451"/>
    </location>
</feature>
<dbReference type="PANTHER" id="PTHR30477:SF8">
    <property type="entry name" value="METAL TRANSPORT SYSTEM MEMBRANE PROTEIN CT_070-RELATED"/>
    <property type="match status" value="1"/>
</dbReference>
<feature type="transmembrane region" description="Helical" evidence="10">
    <location>
        <begin position="54"/>
        <end position="73"/>
    </location>
</feature>
<feature type="transmembrane region" description="Helical" evidence="10">
    <location>
        <begin position="282"/>
        <end position="301"/>
    </location>
</feature>
<dbReference type="InterPro" id="IPR022689">
    <property type="entry name" value="Iron_dep_repressor"/>
</dbReference>
<evidence type="ECO:0000313" key="12">
    <source>
        <dbReference type="EMBL" id="QDV42134.1"/>
    </source>
</evidence>
<dbReference type="InterPro" id="IPR037294">
    <property type="entry name" value="ABC_BtuC-like"/>
</dbReference>
<comment type="similarity">
    <text evidence="2 8">Belongs to the ABC-3 integral membrane protein family.</text>
</comment>
<dbReference type="CDD" id="cd06550">
    <property type="entry name" value="TM_ABC_iron-siderophores_like"/>
    <property type="match status" value="1"/>
</dbReference>
<feature type="transmembrane region" description="Helical" evidence="10">
    <location>
        <begin position="163"/>
        <end position="183"/>
    </location>
</feature>
<evidence type="ECO:0000259" key="11">
    <source>
        <dbReference type="Pfam" id="PF02742"/>
    </source>
</evidence>
<dbReference type="GO" id="GO:0043190">
    <property type="term" value="C:ATP-binding cassette (ABC) transporter complex"/>
    <property type="evidence" value="ECO:0007669"/>
    <property type="project" value="InterPro"/>
</dbReference>
<keyword evidence="4" id="KW-1003">Cell membrane</keyword>
<dbReference type="InterPro" id="IPR001626">
    <property type="entry name" value="ABC_TroCD"/>
</dbReference>
<name>A0A518HMQ8_9BACT</name>
<dbReference type="Pfam" id="PF02742">
    <property type="entry name" value="Fe_dep_repr_C"/>
    <property type="match status" value="1"/>
</dbReference>
<feature type="transmembrane region" description="Helical" evidence="10">
    <location>
        <begin position="111"/>
        <end position="130"/>
    </location>
</feature>
<dbReference type="SUPFAM" id="SSF47979">
    <property type="entry name" value="Iron-dependent repressor protein, dimerization domain"/>
    <property type="match status" value="1"/>
</dbReference>
<dbReference type="KEGG" id="snep:Enr13x_19770"/>
<feature type="transmembrane region" description="Helical" evidence="10">
    <location>
        <begin position="251"/>
        <end position="276"/>
    </location>
</feature>
<sequence length="451" mass="48526">MTGEPFGAWIGQMLSLGFSWSWGLDGWIVVIGGLAAVASSLLGNFLVLRKMSMLGDAITHAVLPGIAVAFLLTQTRSSPAMFVGAVVVGLMTAVFTEWIRGAGGVDEGASMGVVFTSLFALGLVILVQTADAVDLDPNCVLYGSIELTPLDTVAIGGRDVPRAAVVLALVTVVNALFVLFFFKELRLTSFDPALATTMGFSSKWMHYGLMVLVSVTAVACFESVGSILVVAMFIVPAAAAYMLTDRLGVMIAISVALAIVSAVLGHVLALSVPAWIGYRSTTTSGMIAVAAGGLFFAAATLSPRHGVLVKLVRRQLLSLRILCDDIVASLFRGEELDQRPPTATWLAGELFASNWSMKAALAMLRRRGEVADQDDRLQLTHVGRERGQRLVRSHRLWEQYLVDRAGSGAERIHDQAERFEHFTDRNLRDELAKETDTPVEDPHGRPIPDES</sequence>
<evidence type="ECO:0000256" key="2">
    <source>
        <dbReference type="ARBA" id="ARBA00008034"/>
    </source>
</evidence>
<dbReference type="SUPFAM" id="SSF81345">
    <property type="entry name" value="ABC transporter involved in vitamin B12 uptake, BtuC"/>
    <property type="match status" value="1"/>
</dbReference>
<feature type="transmembrane region" description="Helical" evidence="10">
    <location>
        <begin position="26"/>
        <end position="47"/>
    </location>
</feature>
<dbReference type="GO" id="GO:0046983">
    <property type="term" value="F:protein dimerization activity"/>
    <property type="evidence" value="ECO:0007669"/>
    <property type="project" value="InterPro"/>
</dbReference>
<dbReference type="Gene3D" id="1.10.3470.10">
    <property type="entry name" value="ABC transporter involved in vitamin B12 uptake, BtuC"/>
    <property type="match status" value="1"/>
</dbReference>
<evidence type="ECO:0000256" key="1">
    <source>
        <dbReference type="ARBA" id="ARBA00004651"/>
    </source>
</evidence>
<evidence type="ECO:0000313" key="13">
    <source>
        <dbReference type="Proteomes" id="UP000319004"/>
    </source>
</evidence>
<dbReference type="GO" id="GO:0055085">
    <property type="term" value="P:transmembrane transport"/>
    <property type="evidence" value="ECO:0007669"/>
    <property type="project" value="InterPro"/>
</dbReference>
<dbReference type="Gene3D" id="1.10.10.10">
    <property type="entry name" value="Winged helix-like DNA-binding domain superfamily/Winged helix DNA-binding domain"/>
    <property type="match status" value="1"/>
</dbReference>
<evidence type="ECO:0000256" key="10">
    <source>
        <dbReference type="SAM" id="Phobius"/>
    </source>
</evidence>
<dbReference type="RefSeq" id="WP_231744180.1">
    <property type="nucleotide sequence ID" value="NZ_CP037423.1"/>
</dbReference>
<evidence type="ECO:0000256" key="3">
    <source>
        <dbReference type="ARBA" id="ARBA00022448"/>
    </source>
</evidence>
<dbReference type="AlphaFoldDB" id="A0A518HMQ8"/>
<evidence type="ECO:0000256" key="8">
    <source>
        <dbReference type="RuleBase" id="RU003943"/>
    </source>
</evidence>
<gene>
    <name evidence="12" type="primary">mntB_1</name>
    <name evidence="12" type="ORF">Enr13x_19770</name>
</gene>
<dbReference type="InterPro" id="IPR036421">
    <property type="entry name" value="Fe_dep_repressor_sf"/>
</dbReference>
<keyword evidence="13" id="KW-1185">Reference proteome</keyword>
<organism evidence="12 13">
    <name type="scientific">Stieleria neptunia</name>
    <dbReference type="NCBI Taxonomy" id="2527979"/>
    <lineage>
        <taxon>Bacteria</taxon>
        <taxon>Pseudomonadati</taxon>
        <taxon>Planctomycetota</taxon>
        <taxon>Planctomycetia</taxon>
        <taxon>Pirellulales</taxon>
        <taxon>Pirellulaceae</taxon>
        <taxon>Stieleria</taxon>
    </lineage>
</organism>
<evidence type="ECO:0000256" key="6">
    <source>
        <dbReference type="ARBA" id="ARBA00022989"/>
    </source>
</evidence>
<accession>A0A518HMQ8</accession>
<dbReference type="PANTHER" id="PTHR30477">
    <property type="entry name" value="ABC-TRANSPORTER METAL-BINDING PROTEIN"/>
    <property type="match status" value="1"/>
</dbReference>
<evidence type="ECO:0000256" key="9">
    <source>
        <dbReference type="SAM" id="MobiDB-lite"/>
    </source>
</evidence>
<comment type="subcellular location">
    <subcellularLocation>
        <location evidence="1 8">Cell membrane</location>
        <topology evidence="1 8">Multi-pass membrane protein</topology>
    </subcellularLocation>
</comment>
<dbReference type="Pfam" id="PF00950">
    <property type="entry name" value="ABC-3"/>
    <property type="match status" value="1"/>
</dbReference>